<name>A4S0M3_OSTLU</name>
<dbReference type="InterPro" id="IPR056552">
    <property type="entry name" value="Ribonucl_Kappa"/>
</dbReference>
<keyword evidence="2 5" id="KW-0812">Transmembrane</keyword>
<dbReference type="KEGG" id="olu:OSTLU_32796"/>
<reference evidence="6 7" key="1">
    <citation type="journal article" date="2007" name="Proc. Natl. Acad. Sci. U.S.A.">
        <title>The tiny eukaryote Ostreococcus provides genomic insights into the paradox of plankton speciation.</title>
        <authorList>
            <person name="Palenik B."/>
            <person name="Grimwood J."/>
            <person name="Aerts A."/>
            <person name="Rouze P."/>
            <person name="Salamov A."/>
            <person name="Putnam N."/>
            <person name="Dupont C."/>
            <person name="Jorgensen R."/>
            <person name="Derelle E."/>
            <person name="Rombauts S."/>
            <person name="Zhou K."/>
            <person name="Otillar R."/>
            <person name="Merchant S.S."/>
            <person name="Podell S."/>
            <person name="Gaasterland T."/>
            <person name="Napoli C."/>
            <person name="Gendler K."/>
            <person name="Manuell A."/>
            <person name="Tai V."/>
            <person name="Vallon O."/>
            <person name="Piganeau G."/>
            <person name="Jancek S."/>
            <person name="Heijde M."/>
            <person name="Jabbari K."/>
            <person name="Bowler C."/>
            <person name="Lohr M."/>
            <person name="Robbens S."/>
            <person name="Werner G."/>
            <person name="Dubchak I."/>
            <person name="Pazour G.J."/>
            <person name="Ren Q."/>
            <person name="Paulsen I."/>
            <person name="Delwiche C."/>
            <person name="Schmutz J."/>
            <person name="Rokhsar D."/>
            <person name="Van de Peer Y."/>
            <person name="Moreau H."/>
            <person name="Grigoriev I.V."/>
        </authorList>
    </citation>
    <scope>NUCLEOTIDE SEQUENCE [LARGE SCALE GENOMIC DNA]</scope>
    <source>
        <strain evidence="6 7">CCE9901</strain>
    </source>
</reference>
<evidence type="ECO:0000313" key="6">
    <source>
        <dbReference type="EMBL" id="ABO97295.1"/>
    </source>
</evidence>
<dbReference type="EMBL" id="CP000587">
    <property type="protein sequence ID" value="ABO97295.1"/>
    <property type="molecule type" value="Genomic_DNA"/>
</dbReference>
<dbReference type="Pfam" id="PF23489">
    <property type="entry name" value="V-ATPase_su_f"/>
    <property type="match status" value="1"/>
</dbReference>
<evidence type="ECO:0000256" key="1">
    <source>
        <dbReference type="ARBA" id="ARBA00004370"/>
    </source>
</evidence>
<evidence type="ECO:0000256" key="3">
    <source>
        <dbReference type="ARBA" id="ARBA00022989"/>
    </source>
</evidence>
<evidence type="ECO:0000256" key="5">
    <source>
        <dbReference type="SAM" id="Phobius"/>
    </source>
</evidence>
<sequence length="87" mass="9099">MFGRVLAIATSSQSATCCAGLSAFGVVVCAALSHLFKKHYAHLGSDWKAPGMTHEIASANLSQAAGLYGLFLGLSIANLYVNRARGR</sequence>
<dbReference type="OrthoDB" id="10426402at2759"/>
<dbReference type="Proteomes" id="UP000001568">
    <property type="component" value="Chromosome 7"/>
</dbReference>
<dbReference type="OMA" id="MTHEIAS"/>
<keyword evidence="7" id="KW-1185">Reference proteome</keyword>
<feature type="transmembrane region" description="Helical" evidence="5">
    <location>
        <begin position="56"/>
        <end position="81"/>
    </location>
</feature>
<protein>
    <submittedName>
        <fullName evidence="6">Uncharacterized protein</fullName>
    </submittedName>
</protein>
<accession>A4S0M3</accession>
<dbReference type="GO" id="GO:0016020">
    <property type="term" value="C:membrane"/>
    <property type="evidence" value="ECO:0007669"/>
    <property type="project" value="UniProtKB-SubCell"/>
</dbReference>
<keyword evidence="3 5" id="KW-1133">Transmembrane helix</keyword>
<gene>
    <name evidence="6" type="ORF">OSTLU_32796</name>
</gene>
<keyword evidence="4 5" id="KW-0472">Membrane</keyword>
<evidence type="ECO:0000256" key="2">
    <source>
        <dbReference type="ARBA" id="ARBA00022692"/>
    </source>
</evidence>
<organism evidence="6 7">
    <name type="scientific">Ostreococcus lucimarinus (strain CCE9901)</name>
    <dbReference type="NCBI Taxonomy" id="436017"/>
    <lineage>
        <taxon>Eukaryota</taxon>
        <taxon>Viridiplantae</taxon>
        <taxon>Chlorophyta</taxon>
        <taxon>Mamiellophyceae</taxon>
        <taxon>Mamiellales</taxon>
        <taxon>Bathycoccaceae</taxon>
        <taxon>Ostreococcus</taxon>
    </lineage>
</organism>
<dbReference type="RefSeq" id="XP_001419002.1">
    <property type="nucleotide sequence ID" value="XM_001418965.1"/>
</dbReference>
<evidence type="ECO:0000256" key="4">
    <source>
        <dbReference type="ARBA" id="ARBA00023136"/>
    </source>
</evidence>
<evidence type="ECO:0000313" key="7">
    <source>
        <dbReference type="Proteomes" id="UP000001568"/>
    </source>
</evidence>
<comment type="subcellular location">
    <subcellularLocation>
        <location evidence="1">Membrane</location>
    </subcellularLocation>
</comment>
<feature type="transmembrane region" description="Helical" evidence="5">
    <location>
        <begin position="12"/>
        <end position="36"/>
    </location>
</feature>
<dbReference type="AlphaFoldDB" id="A4S0M3"/>
<dbReference type="GeneID" id="5003002"/>
<dbReference type="Gramene" id="ABO97295">
    <property type="protein sequence ID" value="ABO97295"/>
    <property type="gene ID" value="OSTLU_32796"/>
</dbReference>
<dbReference type="HOGENOM" id="CLU_2487452_0_0_1"/>
<proteinExistence type="predicted"/>